<feature type="compositionally biased region" description="Basic and acidic residues" evidence="1">
    <location>
        <begin position="27"/>
        <end position="37"/>
    </location>
</feature>
<keyword evidence="3" id="KW-1185">Reference proteome</keyword>
<proteinExistence type="predicted"/>
<sequence>MSKKKKRKPAARPAAVARPNEYGIVKPQDHRPKKSDSTIAEVELRGKVWTVDTDTLDDADLMEQIVGLQDGNPRAVFTVTKAILGEEQVNELKEILRDEKRKDTLQRVQRVFPRPHGRTEPKLLKLAVILRKHRELLQIDCIRFYGATVETLAQEYGLCIAAAIAANPPKGGALAEALSGGWDMNAHLLAAAIDQLVTANWQRSEDGQNNRRKPKPIPRPGIQDESTEKLGGNKTMSLTEAEIWLKKRMGAAPENTR</sequence>
<reference evidence="2 3" key="1">
    <citation type="submission" date="2018-10" db="EMBL/GenBank/DDBJ databases">
        <authorList>
            <person name="Smith K."/>
            <person name="Ring A."/>
            <person name="Cross T."/>
            <person name="Beshay M."/>
            <person name="Miah F."/>
            <person name="Nowoslaski J."/>
            <person name="Mia S."/>
            <person name="Micha L."/>
            <person name="Baxter C."/>
            <person name="Ahmad Z."/>
            <person name="Sunnen C.N."/>
            <person name="Janetopoulos C."/>
            <person name="Garlena R.A."/>
            <person name="Russell D.A."/>
            <person name="Pope W.H."/>
            <person name="Jacobs-Sera D."/>
            <person name="Hatfull G.F."/>
        </authorList>
    </citation>
    <scope>NUCLEOTIDE SEQUENCE [LARGE SCALE GENOMIC DNA]</scope>
</reference>
<dbReference type="EMBL" id="MK061416">
    <property type="protein sequence ID" value="AZF88197.1"/>
    <property type="molecule type" value="Genomic_DNA"/>
</dbReference>
<name>A0A5K7NHZ0_9CAUD</name>
<feature type="region of interest" description="Disordered" evidence="1">
    <location>
        <begin position="202"/>
        <end position="236"/>
    </location>
</feature>
<dbReference type="Pfam" id="PF17318">
    <property type="entry name" value="DUF5361"/>
    <property type="match status" value="1"/>
</dbReference>
<feature type="region of interest" description="Disordered" evidence="1">
    <location>
        <begin position="1"/>
        <end position="37"/>
    </location>
</feature>
<evidence type="ECO:0000313" key="2">
    <source>
        <dbReference type="EMBL" id="AZF88197.1"/>
    </source>
</evidence>
<dbReference type="InterPro" id="IPR035286">
    <property type="entry name" value="DUF5361"/>
</dbReference>
<dbReference type="RefSeq" id="YP_010755488.1">
    <property type="nucleotide sequence ID" value="NC_073471.1"/>
</dbReference>
<organism evidence="2 3">
    <name type="scientific">Rothia phage Spartoi</name>
    <dbReference type="NCBI Taxonomy" id="2483661"/>
    <lineage>
        <taxon>Viruses</taxon>
        <taxon>Duplodnaviria</taxon>
        <taxon>Heunggongvirae</taxon>
        <taxon>Uroviricota</taxon>
        <taxon>Caudoviricetes</taxon>
        <taxon>Spartoivirus</taxon>
        <taxon>Spartoivirus spartoi</taxon>
    </lineage>
</organism>
<accession>A0A5K7NHZ0</accession>
<dbReference type="Proteomes" id="UP000325457">
    <property type="component" value="Segment"/>
</dbReference>
<protein>
    <submittedName>
        <fullName evidence="2">Tail assembly chaperone</fullName>
    </submittedName>
</protein>
<gene>
    <name evidence="2" type="primary">13</name>
    <name evidence="2" type="ORF">SEA_SPARTOI_13</name>
</gene>
<evidence type="ECO:0000256" key="1">
    <source>
        <dbReference type="SAM" id="MobiDB-lite"/>
    </source>
</evidence>
<evidence type="ECO:0000313" key="3">
    <source>
        <dbReference type="Proteomes" id="UP000325457"/>
    </source>
</evidence>
<dbReference type="KEGG" id="vg:80020144"/>
<dbReference type="GeneID" id="80020144"/>
<feature type="compositionally biased region" description="Basic residues" evidence="1">
    <location>
        <begin position="1"/>
        <end position="10"/>
    </location>
</feature>